<sequence>MGSSVELDQDAELVVAKIPDCTVLRAAVLTLGRRQLVATLDIAQVCEFQSRLGACSYIAE</sequence>
<dbReference type="KEGG" id="mph:MLP_47000"/>
<accession>F5XEG6</accession>
<protein>
    <submittedName>
        <fullName evidence="1">Uncharacterized protein</fullName>
    </submittedName>
</protein>
<dbReference type="HOGENOM" id="CLU_2936475_0_0_11"/>
<dbReference type="AlphaFoldDB" id="F5XEG6"/>
<evidence type="ECO:0000313" key="2">
    <source>
        <dbReference type="Proteomes" id="UP000007947"/>
    </source>
</evidence>
<proteinExistence type="predicted"/>
<dbReference type="EMBL" id="AP012204">
    <property type="protein sequence ID" value="BAK37714.1"/>
    <property type="molecule type" value="Genomic_DNA"/>
</dbReference>
<evidence type="ECO:0000313" key="1">
    <source>
        <dbReference type="EMBL" id="BAK37714.1"/>
    </source>
</evidence>
<keyword evidence="2" id="KW-1185">Reference proteome</keyword>
<reference evidence="1 2" key="1">
    <citation type="submission" date="2011-05" db="EMBL/GenBank/DDBJ databases">
        <title>Whole genome sequence of Microlunatus phosphovorus NM-1.</title>
        <authorList>
            <person name="Hosoyama A."/>
            <person name="Sasaki K."/>
            <person name="Harada T."/>
            <person name="Igarashi R."/>
            <person name="Kawakoshi A."/>
            <person name="Sasagawa M."/>
            <person name="Fukada J."/>
            <person name="Nakamura S."/>
            <person name="Katano Y."/>
            <person name="Hanada S."/>
            <person name="Kamagata Y."/>
            <person name="Nakamura N."/>
            <person name="Yamazaki S."/>
            <person name="Fujita N."/>
        </authorList>
    </citation>
    <scope>NUCLEOTIDE SEQUENCE [LARGE SCALE GENOMIC DNA]</scope>
    <source>
        <strain evidence="2">ATCC 700054 / DSM 10555 / JCM 9379 / NBRC 101784 / NCIMB 13414 / VKM Ac-1990 / NM-1</strain>
    </source>
</reference>
<organism evidence="1 2">
    <name type="scientific">Microlunatus phosphovorus (strain ATCC 700054 / DSM 10555 / JCM 9379 / NBRC 101784 / NCIMB 13414 / VKM Ac-1990 / NM-1)</name>
    <dbReference type="NCBI Taxonomy" id="1032480"/>
    <lineage>
        <taxon>Bacteria</taxon>
        <taxon>Bacillati</taxon>
        <taxon>Actinomycetota</taxon>
        <taxon>Actinomycetes</taxon>
        <taxon>Propionibacteriales</taxon>
        <taxon>Propionibacteriaceae</taxon>
        <taxon>Microlunatus</taxon>
    </lineage>
</organism>
<name>F5XEG6_MICPN</name>
<dbReference type="Proteomes" id="UP000007947">
    <property type="component" value="Chromosome"/>
</dbReference>
<gene>
    <name evidence="1" type="ordered locus">MLP_47000</name>
</gene>